<name>X0WPQ2_9ZZZZ</name>
<gene>
    <name evidence="1" type="ORF">S01H1_49810</name>
</gene>
<reference evidence="1" key="1">
    <citation type="journal article" date="2014" name="Front. Microbiol.">
        <title>High frequency of phylogenetically diverse reductive dehalogenase-homologous genes in deep subseafloor sedimentary metagenomes.</title>
        <authorList>
            <person name="Kawai M."/>
            <person name="Futagami T."/>
            <person name="Toyoda A."/>
            <person name="Takaki Y."/>
            <person name="Nishi S."/>
            <person name="Hori S."/>
            <person name="Arai W."/>
            <person name="Tsubouchi T."/>
            <person name="Morono Y."/>
            <person name="Uchiyama I."/>
            <person name="Ito T."/>
            <person name="Fujiyama A."/>
            <person name="Inagaki F."/>
            <person name="Takami H."/>
        </authorList>
    </citation>
    <scope>NUCLEOTIDE SEQUENCE</scope>
    <source>
        <strain evidence="1">Expedition CK06-06</strain>
    </source>
</reference>
<protein>
    <recommendedName>
        <fullName evidence="2">Quinolinate phosphoribosyl transferase N-terminal domain-containing protein</fullName>
    </recommendedName>
</protein>
<evidence type="ECO:0000313" key="1">
    <source>
        <dbReference type="EMBL" id="GAG25207.1"/>
    </source>
</evidence>
<dbReference type="InterPro" id="IPR037128">
    <property type="entry name" value="Quinolinate_PRibosylTase_N_sf"/>
</dbReference>
<dbReference type="GO" id="GO:0016763">
    <property type="term" value="F:pentosyltransferase activity"/>
    <property type="evidence" value="ECO:0007669"/>
    <property type="project" value="InterPro"/>
</dbReference>
<feature type="non-terminal residue" evidence="1">
    <location>
        <position position="40"/>
    </location>
</feature>
<dbReference type="EMBL" id="BARS01032062">
    <property type="protein sequence ID" value="GAG25207.1"/>
    <property type="molecule type" value="Genomic_DNA"/>
</dbReference>
<evidence type="ECO:0008006" key="2">
    <source>
        <dbReference type="Google" id="ProtNLM"/>
    </source>
</evidence>
<accession>X0WPQ2</accession>
<organism evidence="1">
    <name type="scientific">marine sediment metagenome</name>
    <dbReference type="NCBI Taxonomy" id="412755"/>
    <lineage>
        <taxon>unclassified sequences</taxon>
        <taxon>metagenomes</taxon>
        <taxon>ecological metagenomes</taxon>
    </lineage>
</organism>
<dbReference type="AlphaFoldDB" id="X0WPQ2"/>
<proteinExistence type="predicted"/>
<sequence>MKLVREKILPVIMSALREDVGGGDITSAVVFEKDTNVTAG</sequence>
<comment type="caution">
    <text evidence="1">The sequence shown here is derived from an EMBL/GenBank/DDBJ whole genome shotgun (WGS) entry which is preliminary data.</text>
</comment>
<dbReference type="Gene3D" id="3.90.1170.20">
    <property type="entry name" value="Quinolinate phosphoribosyl transferase, N-terminal domain"/>
    <property type="match status" value="1"/>
</dbReference>